<dbReference type="NCBIfam" id="TIGR04526">
    <property type="entry name" value="predic_Ig_block"/>
    <property type="match status" value="1"/>
</dbReference>
<feature type="domain" description="Mycoplasma immunoglobulin binding protein M2" evidence="2">
    <location>
        <begin position="165"/>
        <end position="325"/>
    </location>
</feature>
<dbReference type="InterPro" id="IPR058860">
    <property type="entry name" value="MIB_M2"/>
</dbReference>
<dbReference type="InterPro" id="IPR030942">
    <property type="entry name" value="Mycoplas_M_dom"/>
</dbReference>
<name>A0A502M2H2_9MOLU</name>
<evidence type="ECO:0000313" key="3">
    <source>
        <dbReference type="EMBL" id="TPI02271.1"/>
    </source>
</evidence>
<protein>
    <submittedName>
        <fullName evidence="3">Putative immunoglobulin-blocking virulence protein</fullName>
    </submittedName>
</protein>
<dbReference type="EMBL" id="VFSY01000022">
    <property type="protein sequence ID" value="TPI02271.1"/>
    <property type="molecule type" value="Genomic_DNA"/>
</dbReference>
<dbReference type="NCBIfam" id="TIGR04524">
    <property type="entry name" value="mycoplas_M_dom"/>
    <property type="match status" value="1"/>
</dbReference>
<comment type="caution">
    <text evidence="3">The sequence shown here is derived from an EMBL/GenBank/DDBJ whole genome shotgun (WGS) entry which is preliminary data.</text>
</comment>
<dbReference type="Pfam" id="PF26364">
    <property type="entry name" value="MIB_M2"/>
    <property type="match status" value="1"/>
</dbReference>
<proteinExistence type="predicted"/>
<dbReference type="Proteomes" id="UP000317904">
    <property type="component" value="Unassembled WGS sequence"/>
</dbReference>
<evidence type="ECO:0000259" key="2">
    <source>
        <dbReference type="Pfam" id="PF26364"/>
    </source>
</evidence>
<dbReference type="AlphaFoldDB" id="A0A502M2H2"/>
<feature type="domain" description="IgG-blocking virulence" evidence="1">
    <location>
        <begin position="8"/>
        <end position="149"/>
    </location>
</feature>
<gene>
    <name evidence="3" type="ORF">FJM01_01220</name>
</gene>
<evidence type="ECO:0000259" key="1">
    <source>
        <dbReference type="Pfam" id="PF26360"/>
    </source>
</evidence>
<organism evidence="3 4">
    <name type="scientific">Mycoplasma struthionis</name>
    <dbReference type="NCBI Taxonomy" id="538220"/>
    <lineage>
        <taxon>Bacteria</taxon>
        <taxon>Bacillati</taxon>
        <taxon>Mycoplasmatota</taxon>
        <taxon>Mollicutes</taxon>
        <taxon>Mycoplasmataceae</taxon>
        <taxon>Mycoplasma</taxon>
    </lineage>
</organism>
<dbReference type="InterPro" id="IPR030941">
    <property type="entry name" value="Predic_Ig_block"/>
</dbReference>
<dbReference type="Pfam" id="PF26360">
    <property type="entry name" value="MIB_M1"/>
    <property type="match status" value="1"/>
</dbReference>
<sequence>MVDINGDKKDDGIRVYEYKPDADNDTVKDKSERKYIAKLDATNKKGYDKFLKFIKENPTISGIIIENMGLVDKKQDFSQILSQIPPSIKTATLFFETNDTSSLVGLKDKHLKDIQIVTKGNNLDEAWGIDPIAFRHTDNVSFDYNVNKSPEYPSNSTPRASSIVFDTIRPAKTDSFSEIQEGFRLAYTTRKNWRIFNGSMGDGSWISRIDLSLHPELRGLKGLDLNDKVFNRLTLANSSNVFEVKASELVEQKWSRLIVKGPQKAELKFVSPVPVDTLYIKGLAKDLPNNYNAALYGLFEAGKKVFKKIYVDNEVMKETIQARQATSALGITVEVKPDNFNPSKPAEIQGPQFI</sequence>
<evidence type="ECO:0000313" key="4">
    <source>
        <dbReference type="Proteomes" id="UP000317904"/>
    </source>
</evidence>
<accession>A0A502M2H2</accession>
<reference evidence="3 4" key="1">
    <citation type="submission" date="2019-06" db="EMBL/GenBank/DDBJ databases">
        <title>A comparative genomics study of ostrich specific Mycoplasmas.</title>
        <authorList>
            <person name="Botes A."/>
            <person name="Nel T."/>
        </authorList>
    </citation>
    <scope>NUCLEOTIDE SEQUENCE [LARGE SCALE GENOMIC DNA]</scope>
    <source>
        <strain evidence="3 4">Ms01</strain>
    </source>
</reference>